<organism evidence="1 2">
    <name type="scientific">Thermoanaerobacter mathranii subsp. mathranii (strain DSM 11426 / CCUG 53645 / CIP 108742 / A3)</name>
    <dbReference type="NCBI Taxonomy" id="583358"/>
    <lineage>
        <taxon>Bacteria</taxon>
        <taxon>Bacillati</taxon>
        <taxon>Bacillota</taxon>
        <taxon>Clostridia</taxon>
        <taxon>Thermoanaerobacterales</taxon>
        <taxon>Thermoanaerobacteraceae</taxon>
        <taxon>Thermoanaerobacter</taxon>
    </lineage>
</organism>
<dbReference type="EMBL" id="CP002032">
    <property type="protein sequence ID" value="ADH60744.1"/>
    <property type="molecule type" value="Genomic_DNA"/>
</dbReference>
<keyword evidence="2" id="KW-1185">Reference proteome</keyword>
<dbReference type="RefSeq" id="WP_013150213.1">
    <property type="nucleotide sequence ID" value="NC_014209.1"/>
</dbReference>
<evidence type="ECO:0000313" key="1">
    <source>
        <dbReference type="EMBL" id="ADH60744.1"/>
    </source>
</evidence>
<reference evidence="1 2" key="1">
    <citation type="submission" date="2010-05" db="EMBL/GenBank/DDBJ databases">
        <title>Complete sequence of Thermoanaerobacter mathranii subsp. mathranii mathranii str. A3.</title>
        <authorList>
            <consortium name="US DOE Joint Genome Institute"/>
            <person name="Lucas S."/>
            <person name="Copeland A."/>
            <person name="Lapidus A."/>
            <person name="Cheng J.-F."/>
            <person name="Bruce D."/>
            <person name="Goodwin L."/>
            <person name="Pitluck S."/>
            <person name="Held B."/>
            <person name="Detter J.C."/>
            <person name="Han C."/>
            <person name="Tapia R."/>
            <person name="Land M."/>
            <person name="Hauser L."/>
            <person name="Kyrpides N."/>
            <person name="Mikhailova N."/>
            <person name="Zhou J."/>
            <person name="Hemme C."/>
            <person name="Woyke T."/>
        </authorList>
    </citation>
    <scope>NUCLEOTIDE SEQUENCE [LARGE SCALE GENOMIC DNA]</scope>
    <source>
        <strain evidence="1 2">A3</strain>
    </source>
</reference>
<sequence>MKLKLSEGKNFVFGKISYDEENTDEYIELLFEKFGKEFFKEVYLKYQKGMTIDVAFKEVLIKHNKLKSLNIKKLKIKSKMV</sequence>
<accession>A0ABN3Z565</accession>
<proteinExistence type="predicted"/>
<protein>
    <submittedName>
        <fullName evidence="1">Uncharacterized protein</fullName>
    </submittedName>
</protein>
<name>A0ABN3Z565_THEM3</name>
<gene>
    <name evidence="1" type="ordered locus">Tmath_1022</name>
</gene>
<evidence type="ECO:0000313" key="2">
    <source>
        <dbReference type="Proteomes" id="UP000002064"/>
    </source>
</evidence>
<dbReference type="Proteomes" id="UP000002064">
    <property type="component" value="Chromosome"/>
</dbReference>